<dbReference type="EMBL" id="JAWRVE010000132">
    <property type="protein sequence ID" value="KAL1855257.1"/>
    <property type="molecule type" value="Genomic_DNA"/>
</dbReference>
<dbReference type="InterPro" id="IPR005107">
    <property type="entry name" value="CO_DH_flav_C"/>
</dbReference>
<evidence type="ECO:0000256" key="12">
    <source>
        <dbReference type="ARBA" id="ARBA00034078"/>
    </source>
</evidence>
<evidence type="ECO:0000256" key="13">
    <source>
        <dbReference type="SAM" id="MobiDB-lite"/>
    </source>
</evidence>
<dbReference type="PANTHER" id="PTHR45444">
    <property type="entry name" value="XANTHINE DEHYDROGENASE"/>
    <property type="match status" value="1"/>
</dbReference>
<dbReference type="InterPro" id="IPR046867">
    <property type="entry name" value="AldOxase/xan_DH_MoCoBD2"/>
</dbReference>
<dbReference type="InterPro" id="IPR016208">
    <property type="entry name" value="Ald_Oxase/xanthine_DH-like"/>
</dbReference>
<feature type="compositionally biased region" description="Polar residues" evidence="13">
    <location>
        <begin position="293"/>
        <end position="311"/>
    </location>
</feature>
<dbReference type="InterPro" id="IPR000674">
    <property type="entry name" value="Ald_Oxase/Xan_DH_a/b"/>
</dbReference>
<dbReference type="SUPFAM" id="SSF47741">
    <property type="entry name" value="CO dehydrogenase ISP C-domain like"/>
    <property type="match status" value="1"/>
</dbReference>
<dbReference type="Proteomes" id="UP001583177">
    <property type="component" value="Unassembled WGS sequence"/>
</dbReference>
<dbReference type="SUPFAM" id="SSF56003">
    <property type="entry name" value="Molybdenum cofactor-binding domain"/>
    <property type="match status" value="1"/>
</dbReference>
<dbReference type="InterPro" id="IPR036856">
    <property type="entry name" value="Ald_Oxase/Xan_DH_a/b_sf"/>
</dbReference>
<dbReference type="InterPro" id="IPR016166">
    <property type="entry name" value="FAD-bd_PCMH"/>
</dbReference>
<comment type="caution">
    <text evidence="16">The sequence shown here is derived from an EMBL/GenBank/DDBJ whole genome shotgun (WGS) entry which is preliminary data.</text>
</comment>
<comment type="similarity">
    <text evidence="3">Belongs to the xanthine dehydrogenase family.</text>
</comment>
<evidence type="ECO:0000256" key="1">
    <source>
        <dbReference type="ARBA" id="ARBA00001924"/>
    </source>
</evidence>
<dbReference type="SMART" id="SM01092">
    <property type="entry name" value="CO_deh_flav_C"/>
    <property type="match status" value="1"/>
</dbReference>
<dbReference type="InterPro" id="IPR008274">
    <property type="entry name" value="AldOxase/xan_DH_MoCoBD1"/>
</dbReference>
<dbReference type="InterPro" id="IPR012675">
    <property type="entry name" value="Beta-grasp_dom_sf"/>
</dbReference>
<keyword evidence="5" id="KW-0285">Flavoprotein</keyword>
<dbReference type="SUPFAM" id="SSF55447">
    <property type="entry name" value="CO dehydrogenase flavoprotein C-terminal domain-like"/>
    <property type="match status" value="1"/>
</dbReference>
<comment type="cofactor">
    <cofactor evidence="2">
        <name>FAD</name>
        <dbReference type="ChEBI" id="CHEBI:57692"/>
    </cofactor>
</comment>
<dbReference type="PROSITE" id="PS51387">
    <property type="entry name" value="FAD_PCMH"/>
    <property type="match status" value="1"/>
</dbReference>
<organism evidence="16 17">
    <name type="scientific">Diaporthe australafricana</name>
    <dbReference type="NCBI Taxonomy" id="127596"/>
    <lineage>
        <taxon>Eukaryota</taxon>
        <taxon>Fungi</taxon>
        <taxon>Dikarya</taxon>
        <taxon>Ascomycota</taxon>
        <taxon>Pezizomycotina</taxon>
        <taxon>Sordariomycetes</taxon>
        <taxon>Sordariomycetidae</taxon>
        <taxon>Diaporthales</taxon>
        <taxon>Diaporthaceae</taxon>
        <taxon>Diaporthe</taxon>
    </lineage>
</organism>
<protein>
    <recommendedName>
        <fullName evidence="18">Xanthine dehydrogenase</fullName>
    </recommendedName>
</protein>
<dbReference type="PROSITE" id="PS51085">
    <property type="entry name" value="2FE2S_FER_2"/>
    <property type="match status" value="1"/>
</dbReference>
<keyword evidence="10" id="KW-0408">Iron</keyword>
<evidence type="ECO:0000256" key="6">
    <source>
        <dbReference type="ARBA" id="ARBA00022714"/>
    </source>
</evidence>
<reference evidence="16 17" key="1">
    <citation type="journal article" date="2024" name="IMA Fungus">
        <title>IMA Genome - F19 : A genome assembly and annotation guide to empower mycologists, including annotated draft genome sequences of Ceratocystis pirilliformis, Diaporthe australafricana, Fusarium ophioides, Paecilomyces lecythidis, and Sporothrix stenoceras.</title>
        <authorList>
            <person name="Aylward J."/>
            <person name="Wilson A.M."/>
            <person name="Visagie C.M."/>
            <person name="Spraker J."/>
            <person name="Barnes I."/>
            <person name="Buitendag C."/>
            <person name="Ceriani C."/>
            <person name="Del Mar Angel L."/>
            <person name="du Plessis D."/>
            <person name="Fuchs T."/>
            <person name="Gasser K."/>
            <person name="Kramer D."/>
            <person name="Li W."/>
            <person name="Munsamy K."/>
            <person name="Piso A."/>
            <person name="Price J.L."/>
            <person name="Sonnekus B."/>
            <person name="Thomas C."/>
            <person name="van der Nest A."/>
            <person name="van Dijk A."/>
            <person name="van Heerden A."/>
            <person name="van Vuuren N."/>
            <person name="Yilmaz N."/>
            <person name="Duong T.A."/>
            <person name="van der Merwe N.A."/>
            <person name="Wingfield M.J."/>
            <person name="Wingfield B.D."/>
        </authorList>
    </citation>
    <scope>NUCLEOTIDE SEQUENCE [LARGE SCALE GENOMIC DNA]</scope>
    <source>
        <strain evidence="16 17">CMW 18300</strain>
    </source>
</reference>
<dbReference type="InterPro" id="IPR006058">
    <property type="entry name" value="2Fe2S_fd_BS"/>
</dbReference>
<evidence type="ECO:0000256" key="4">
    <source>
        <dbReference type="ARBA" id="ARBA00022505"/>
    </source>
</evidence>
<evidence type="ECO:0000256" key="2">
    <source>
        <dbReference type="ARBA" id="ARBA00001974"/>
    </source>
</evidence>
<dbReference type="Pfam" id="PF01799">
    <property type="entry name" value="Fer2_2"/>
    <property type="match status" value="1"/>
</dbReference>
<dbReference type="PIRSF" id="PIRSF000127">
    <property type="entry name" value="Xanthine_DH"/>
    <property type="match status" value="1"/>
</dbReference>
<evidence type="ECO:0000256" key="5">
    <source>
        <dbReference type="ARBA" id="ARBA00022630"/>
    </source>
</evidence>
<dbReference type="InterPro" id="IPR036884">
    <property type="entry name" value="2Fe-2S-bd_dom_sf"/>
</dbReference>
<dbReference type="InterPro" id="IPR037165">
    <property type="entry name" value="AldOxase/xan_DH_Mopterin-bd_sf"/>
</dbReference>
<evidence type="ECO:0000259" key="14">
    <source>
        <dbReference type="PROSITE" id="PS51085"/>
    </source>
</evidence>
<dbReference type="InterPro" id="IPR036010">
    <property type="entry name" value="2Fe-2S_ferredoxin-like_sf"/>
</dbReference>
<feature type="domain" description="2Fe-2S ferredoxin-type" evidence="14">
    <location>
        <begin position="39"/>
        <end position="127"/>
    </location>
</feature>
<keyword evidence="9" id="KW-0560">Oxidoreductase</keyword>
<keyword evidence="4" id="KW-0500">Molybdenum</keyword>
<proteinExistence type="inferred from homology"/>
<dbReference type="InterPro" id="IPR002888">
    <property type="entry name" value="2Fe-2S-bd"/>
</dbReference>
<keyword evidence="17" id="KW-1185">Reference proteome</keyword>
<dbReference type="InterPro" id="IPR036318">
    <property type="entry name" value="FAD-bd_PCMH-like_sf"/>
</dbReference>
<keyword evidence="7" id="KW-0479">Metal-binding</keyword>
<feature type="region of interest" description="Disordered" evidence="13">
    <location>
        <begin position="263"/>
        <end position="319"/>
    </location>
</feature>
<feature type="compositionally biased region" description="Basic and acidic residues" evidence="13">
    <location>
        <begin position="268"/>
        <end position="282"/>
    </location>
</feature>
<evidence type="ECO:0000256" key="8">
    <source>
        <dbReference type="ARBA" id="ARBA00022827"/>
    </source>
</evidence>
<dbReference type="Pfam" id="PF02738">
    <property type="entry name" value="MoCoBD_1"/>
    <property type="match status" value="1"/>
</dbReference>
<dbReference type="InterPro" id="IPR036683">
    <property type="entry name" value="CO_DH_flav_C_dom_sf"/>
</dbReference>
<evidence type="ECO:0008006" key="18">
    <source>
        <dbReference type="Google" id="ProtNLM"/>
    </source>
</evidence>
<accession>A0ABR3W7L6</accession>
<name>A0ABR3W7L6_9PEZI</name>
<evidence type="ECO:0000256" key="7">
    <source>
        <dbReference type="ARBA" id="ARBA00022723"/>
    </source>
</evidence>
<dbReference type="SUPFAM" id="SSF54292">
    <property type="entry name" value="2Fe-2S ferredoxin-like"/>
    <property type="match status" value="1"/>
</dbReference>
<dbReference type="InterPro" id="IPR016169">
    <property type="entry name" value="FAD-bd_PCMH_sub2"/>
</dbReference>
<evidence type="ECO:0000256" key="10">
    <source>
        <dbReference type="ARBA" id="ARBA00023004"/>
    </source>
</evidence>
<dbReference type="Gene3D" id="3.30.43.10">
    <property type="entry name" value="Uridine Diphospho-n-acetylenolpyruvylglucosamine Reductase, domain 2"/>
    <property type="match status" value="1"/>
</dbReference>
<keyword evidence="11" id="KW-0411">Iron-sulfur</keyword>
<dbReference type="Pfam" id="PF00111">
    <property type="entry name" value="Fer2"/>
    <property type="match status" value="1"/>
</dbReference>
<keyword evidence="6" id="KW-0001">2Fe-2S</keyword>
<sequence>MALPRPPTALSQTSAPPVSNLAHDAQRLGTLISSVYKSPEIVFYLNGRRTVLANPNPQWTLLDYLRSRPGLRGTKLGCGEGGCGACTVVMQVGEQHPRRRIKHISINACLFPLLGCEGKHVITVEGIGSVASPHPLQERMAKMHGSQCGFCTPGIVMSLYALVRNAWDPDVGAFRLSERDIELEGALDGNLCRCTGYKTILEAAKTFVTEDLKGKVIDSRGEGGFENEIEEDMSSLAASQNPASLPSCGRPGGCCRDNPGAGCGSNAPKDRSSSSESLEKVHSGSSENESTDESAPSPGTSVSSQGNNLKSNPVLELGGTVTTQPHHYEFQPYEPDTELIFPPSLWKHEAKPLCYGDSTMLWFRPTTLAQLLEIKSLYPPAKIVSGASEVAIEQRFKSAEHPVMVYVGDIDELKTSHLVPAGGPDTEWQSLNEVGFPANVSLTDVERICKDTRASIGKRGDVLEALRKQLRYFGGRQIRNVATLAGNIATASPISDALPVLMASGATIAIGRLNKEGGDVIVEDVPLSKFVKGYRRTTLTEEMQDGVLTAIRIPLPPVENHGNETIKAYKQAKRKEDDIAIVTACFRVRLNNQGMVDEVIFSYGGMAPTTRLTPETQNKLKGLVWADQSTLEKALESLQKELWLPYDVPGGMAQYRTTLACSLFLRFWHESLVDLGRAIVSTADVSELEHGLSFGTRDMAALPANVDTSKASTMGRPVPHLSSLAQTTGQAEYVDDIPPQADELFVGLVLSTRSHARIISVDWSLALELPGVVGHLDHKSLSSPDLNLWGSLKHDEPFFASETVDSHGQVIGVVLADSQLGARVAAKKVKVEYEDLPAVITIDQAIQAGSFFPYGKELRKGDSALKQDLSGPFEACDRVFEGETRLGGQEQFYLETNAALAIPKSEDGQMDVWSSTQNTMETQTFVSQILTVPNHKINARVKRLGGGFGGKESRSVPIACYCALGASKYNRPVRIMLTREEDMATSGQRHPFKAKWRVGVTSAGKLMVLEADLYNNAGYSVDMSTAVMDRALTHVDNCYEIPDVWVRGHVCKTNTHSNTAFRGFGGPQGMFITESIMSAVAEGLQISVDELRRRNLYVQGQRTPFLQHINEDWHVPTMLEQVRRNTRFDARKEAIEAFNSDPKNRWRKKGIAMIPTKFGLSFATALHLNQASAVVQIYTDGTVLLSHGGTEMGQGLYTKMCQVASAELRVPLRDAYTNDSSTYSIANASPTAASSGSDLNGMAVKAACEKLAERLKPYREGMGQGASMKELAMAAYRDRVSLIAHGFWKMPRIGYVWNAFEDLDPKPMYYYWTQGVAVTEVELDVLTGDHHVLRTDIMMDVGNSINPALDYGQIEGAFIQGQGLFTLEESLWNSKTGCLSTTGPGTYKIPGFGDIPREFNVSMLKHDTEGNPISWKHLRSIASSKGVGEPPLFLGSTVFFALREAVRAARKQNGLGDSGLVLDSPATAEALRCAVGDRLSRKCVVDRVEEQRPFFVRAS</sequence>
<gene>
    <name evidence="16" type="ORF">Daus18300_011163</name>
</gene>
<dbReference type="InterPro" id="IPR016167">
    <property type="entry name" value="FAD-bd_PCMH_sub1"/>
</dbReference>
<evidence type="ECO:0000256" key="9">
    <source>
        <dbReference type="ARBA" id="ARBA00023002"/>
    </source>
</evidence>
<dbReference type="Pfam" id="PF20256">
    <property type="entry name" value="MoCoBD_2"/>
    <property type="match status" value="1"/>
</dbReference>
<dbReference type="Gene3D" id="3.90.1170.50">
    <property type="entry name" value="Aldehyde oxidase/xanthine dehydrogenase, a/b hammerhead"/>
    <property type="match status" value="1"/>
</dbReference>
<evidence type="ECO:0000313" key="16">
    <source>
        <dbReference type="EMBL" id="KAL1855257.1"/>
    </source>
</evidence>
<dbReference type="SUPFAM" id="SSF54665">
    <property type="entry name" value="CO dehydrogenase molybdoprotein N-domain-like"/>
    <property type="match status" value="1"/>
</dbReference>
<dbReference type="PROSITE" id="PS00197">
    <property type="entry name" value="2FE2S_FER_1"/>
    <property type="match status" value="1"/>
</dbReference>
<dbReference type="PANTHER" id="PTHR45444:SF3">
    <property type="entry name" value="XANTHINE DEHYDROGENASE"/>
    <property type="match status" value="1"/>
</dbReference>
<evidence type="ECO:0000313" key="17">
    <source>
        <dbReference type="Proteomes" id="UP001583177"/>
    </source>
</evidence>
<comment type="cofactor">
    <cofactor evidence="1">
        <name>Mo-molybdopterin</name>
        <dbReference type="ChEBI" id="CHEBI:71302"/>
    </cofactor>
</comment>
<dbReference type="InterPro" id="IPR002346">
    <property type="entry name" value="Mopterin_DH_FAD-bd"/>
</dbReference>
<comment type="cofactor">
    <cofactor evidence="12">
        <name>[2Fe-2S] cluster</name>
        <dbReference type="ChEBI" id="CHEBI:190135"/>
    </cofactor>
</comment>
<dbReference type="Pfam" id="PF01315">
    <property type="entry name" value="Ald_Xan_dh_C"/>
    <property type="match status" value="1"/>
</dbReference>
<dbReference type="Pfam" id="PF03450">
    <property type="entry name" value="CO_deh_flav_C"/>
    <property type="match status" value="1"/>
</dbReference>
<dbReference type="SMART" id="SM01008">
    <property type="entry name" value="Ald_Xan_dh_C"/>
    <property type="match status" value="1"/>
</dbReference>
<dbReference type="SUPFAM" id="SSF56176">
    <property type="entry name" value="FAD-binding/transporter-associated domain-like"/>
    <property type="match status" value="1"/>
</dbReference>
<keyword evidence="8" id="KW-0274">FAD</keyword>
<dbReference type="Gene3D" id="3.10.20.30">
    <property type="match status" value="1"/>
</dbReference>
<dbReference type="Gene3D" id="3.30.390.50">
    <property type="entry name" value="CO dehydrogenase flavoprotein, C-terminal domain"/>
    <property type="match status" value="1"/>
</dbReference>
<evidence type="ECO:0000259" key="15">
    <source>
        <dbReference type="PROSITE" id="PS51387"/>
    </source>
</evidence>
<dbReference type="Gene3D" id="3.30.365.10">
    <property type="entry name" value="Aldehyde oxidase/xanthine dehydrogenase, molybdopterin binding domain"/>
    <property type="match status" value="4"/>
</dbReference>
<dbReference type="Gene3D" id="3.30.465.10">
    <property type="match status" value="1"/>
</dbReference>
<dbReference type="InterPro" id="IPR001041">
    <property type="entry name" value="2Fe-2S_ferredoxin-type"/>
</dbReference>
<dbReference type="Gene3D" id="1.10.150.120">
    <property type="entry name" value="[2Fe-2S]-binding domain"/>
    <property type="match status" value="1"/>
</dbReference>
<evidence type="ECO:0000256" key="3">
    <source>
        <dbReference type="ARBA" id="ARBA00006849"/>
    </source>
</evidence>
<dbReference type="Pfam" id="PF00941">
    <property type="entry name" value="FAD_binding_5"/>
    <property type="match status" value="1"/>
</dbReference>
<feature type="domain" description="FAD-binding PCMH-type" evidence="15">
    <location>
        <begin position="355"/>
        <end position="558"/>
    </location>
</feature>
<evidence type="ECO:0000256" key="11">
    <source>
        <dbReference type="ARBA" id="ARBA00023014"/>
    </source>
</evidence>